<gene>
    <name evidence="5" type="ORF">J2X31_002556</name>
</gene>
<comment type="caution">
    <text evidence="5">The sequence shown here is derived from an EMBL/GenBank/DDBJ whole genome shotgun (WGS) entry which is preliminary data.</text>
</comment>
<comment type="similarity">
    <text evidence="1">Belongs to the glycosyl hydrolase 3 family.</text>
</comment>
<dbReference type="Pfam" id="PF07691">
    <property type="entry name" value="PA14"/>
    <property type="match status" value="1"/>
</dbReference>
<dbReference type="Pfam" id="PF14310">
    <property type="entry name" value="Fn3-like"/>
    <property type="match status" value="1"/>
</dbReference>
<protein>
    <submittedName>
        <fullName evidence="5">Beta-glucosidase</fullName>
        <ecNumber evidence="5">3.2.1.21</ecNumber>
    </submittedName>
</protein>
<reference evidence="5 6" key="1">
    <citation type="submission" date="2023-07" db="EMBL/GenBank/DDBJ databases">
        <title>Sorghum-associated microbial communities from plants grown in Nebraska, USA.</title>
        <authorList>
            <person name="Schachtman D."/>
        </authorList>
    </citation>
    <scope>NUCLEOTIDE SEQUENCE [LARGE SCALE GENOMIC DNA]</scope>
    <source>
        <strain evidence="5 6">3773</strain>
    </source>
</reference>
<keyword evidence="2" id="KW-0732">Signal</keyword>
<keyword evidence="3 5" id="KW-0378">Hydrolase</keyword>
<dbReference type="InterPro" id="IPR002772">
    <property type="entry name" value="Glyco_hydro_3_C"/>
</dbReference>
<feature type="domain" description="PA14" evidence="4">
    <location>
        <begin position="465"/>
        <end position="606"/>
    </location>
</feature>
<dbReference type="EMBL" id="JAVDVI010000011">
    <property type="protein sequence ID" value="MDR6968533.1"/>
    <property type="molecule type" value="Genomic_DNA"/>
</dbReference>
<dbReference type="Pfam" id="PF00933">
    <property type="entry name" value="Glyco_hydro_3"/>
    <property type="match status" value="1"/>
</dbReference>
<dbReference type="SUPFAM" id="SSF56988">
    <property type="entry name" value="Anthrax protective antigen"/>
    <property type="match status" value="1"/>
</dbReference>
<dbReference type="PANTHER" id="PTHR42721:SF3">
    <property type="entry name" value="BETA-D-XYLOSIDASE 5-RELATED"/>
    <property type="match status" value="1"/>
</dbReference>
<evidence type="ECO:0000256" key="3">
    <source>
        <dbReference type="ARBA" id="ARBA00022801"/>
    </source>
</evidence>
<dbReference type="SMART" id="SM00758">
    <property type="entry name" value="PA14"/>
    <property type="match status" value="1"/>
</dbReference>
<dbReference type="SMART" id="SM01217">
    <property type="entry name" value="Fn3_like"/>
    <property type="match status" value="1"/>
</dbReference>
<dbReference type="InterPro" id="IPR017853">
    <property type="entry name" value="GH"/>
</dbReference>
<dbReference type="Gene3D" id="3.20.20.300">
    <property type="entry name" value="Glycoside hydrolase, family 3, N-terminal domain"/>
    <property type="match status" value="1"/>
</dbReference>
<dbReference type="Gene3D" id="3.90.182.10">
    <property type="entry name" value="Toxin - Anthrax Protective Antigen,domain 1"/>
    <property type="match status" value="1"/>
</dbReference>
<dbReference type="InterPro" id="IPR013783">
    <property type="entry name" value="Ig-like_fold"/>
</dbReference>
<evidence type="ECO:0000259" key="4">
    <source>
        <dbReference type="PROSITE" id="PS51820"/>
    </source>
</evidence>
<evidence type="ECO:0000256" key="1">
    <source>
        <dbReference type="ARBA" id="ARBA00005336"/>
    </source>
</evidence>
<proteinExistence type="inferred from homology"/>
<dbReference type="PANTHER" id="PTHR42721">
    <property type="entry name" value="SUGAR HYDROLASE-RELATED"/>
    <property type="match status" value="1"/>
</dbReference>
<dbReference type="InterPro" id="IPR044993">
    <property type="entry name" value="BXL"/>
</dbReference>
<name>A0ABU1TRM8_9FLAO</name>
<dbReference type="Gene3D" id="2.60.40.10">
    <property type="entry name" value="Immunoglobulins"/>
    <property type="match status" value="1"/>
</dbReference>
<dbReference type="PROSITE" id="PS51820">
    <property type="entry name" value="PA14"/>
    <property type="match status" value="1"/>
</dbReference>
<dbReference type="InterPro" id="IPR036962">
    <property type="entry name" value="Glyco_hydro_3_N_sf"/>
</dbReference>
<dbReference type="SUPFAM" id="SSF52279">
    <property type="entry name" value="Beta-D-glucan exohydrolase, C-terminal domain"/>
    <property type="match status" value="1"/>
</dbReference>
<accession>A0ABU1TRM8</accession>
<evidence type="ECO:0000256" key="2">
    <source>
        <dbReference type="ARBA" id="ARBA00022729"/>
    </source>
</evidence>
<keyword evidence="5" id="KW-0326">Glycosidase</keyword>
<organism evidence="5 6">
    <name type="scientific">Flavobacterium arsenatis</name>
    <dbReference type="NCBI Taxonomy" id="1484332"/>
    <lineage>
        <taxon>Bacteria</taxon>
        <taxon>Pseudomonadati</taxon>
        <taxon>Bacteroidota</taxon>
        <taxon>Flavobacteriia</taxon>
        <taxon>Flavobacteriales</taxon>
        <taxon>Flavobacteriaceae</taxon>
        <taxon>Flavobacterium</taxon>
    </lineage>
</organism>
<evidence type="ECO:0000313" key="6">
    <source>
        <dbReference type="Proteomes" id="UP001255185"/>
    </source>
</evidence>
<dbReference type="EC" id="3.2.1.21" evidence="5"/>
<dbReference type="InterPro" id="IPR037524">
    <property type="entry name" value="PA14/GLEYA"/>
</dbReference>
<dbReference type="InterPro" id="IPR026891">
    <property type="entry name" value="Fn3-like"/>
</dbReference>
<dbReference type="InterPro" id="IPR036881">
    <property type="entry name" value="Glyco_hydro_3_C_sf"/>
</dbReference>
<dbReference type="Gene3D" id="3.40.50.1700">
    <property type="entry name" value="Glycoside hydrolase family 3 C-terminal domain"/>
    <property type="match status" value="1"/>
</dbReference>
<dbReference type="RefSeq" id="WP_310027133.1">
    <property type="nucleotide sequence ID" value="NZ_JAVDVI010000011.1"/>
</dbReference>
<dbReference type="Pfam" id="PF01915">
    <property type="entry name" value="Glyco_hydro_3_C"/>
    <property type="match status" value="1"/>
</dbReference>
<dbReference type="PRINTS" id="PR00133">
    <property type="entry name" value="GLHYDRLASE3"/>
</dbReference>
<dbReference type="InterPro" id="IPR001764">
    <property type="entry name" value="Glyco_hydro_3_N"/>
</dbReference>
<dbReference type="GO" id="GO:0008422">
    <property type="term" value="F:beta-glucosidase activity"/>
    <property type="evidence" value="ECO:0007669"/>
    <property type="project" value="UniProtKB-EC"/>
</dbReference>
<keyword evidence="6" id="KW-1185">Reference proteome</keyword>
<evidence type="ECO:0000313" key="5">
    <source>
        <dbReference type="EMBL" id="MDR6968533.1"/>
    </source>
</evidence>
<dbReference type="InterPro" id="IPR011658">
    <property type="entry name" value="PA14_dom"/>
</dbReference>
<sequence length="876" mass="98100">MNSTNILWKIVIIILICFQCIAQKDNKKYPFQDYNLTFEERVDNLVAQLTLEEKVAQMLNSSPAITRLGIPAYDWWNETLHGVARTPFKTTVFPQAIAMAATFDKNSLFKMADYSSLEGRAIYNKAVALGRTNERYLGLTYWTPNINIFRDPRWGRGQETYGEDPFLTAELGDFFVRGLQGDDPKYLKAAACAKHYAVHSGPEPLRHTFDADATPYELWDTYLPAFEKLITKSDVAGVMCAYNAFRTEPCCASDILMNDILRKQWGFTGYVTSDCWAIDDFFKNHKTHPDAASASADAVHHGTDIDCGTDAYKSLVEAVKKGLITEKQIDVSVKRLFMIRFRLGMFDPVSIVKYAQTPESVLESAPHKEHALKMAQQSMVLLKNENNILPLNKKLKKIAVLGPNADNAISILGNYNGIPSELSTVLKGIKDKVGNDTEVVYEKAINFTNDTLLVYANLKNQYAYEGKFGFKAEYFNNKNLEGKPEAVRIENKINNLWQEGEVVIGNIKANNFSARYTTNFTAAENGSITFELNADDGYRFFIDGKQVLDAWSKNRWGEKTYLLETQKGKKYNLVVEYWQGEGKANVALNAGNFVKTDFNTMISRLKDVDAFVFVGGISPQLEGEEMPVNFPGFEGGDRTSILLPAVQTELMKKLKSTGKPVVFVMMTGSAIATPWEAENVDAILNSWYGGQSAGTAVADILFGDYNPAGRLPVTFYKSDADLPPFEDYKMDNRTYRYFNGKPLYGFGYGLSYSTFKYEEVKIPSKITKGKDVLVEVKITNTGKMAGDEVAQLYIINQDNSIKAPLKALKGFERIHLKAGETKTVTFKLTPQDLSYTTSEGKYEQFSGNIKIAIGGNQPDEANKTNGNLITKMIQIN</sequence>
<dbReference type="Proteomes" id="UP001255185">
    <property type="component" value="Unassembled WGS sequence"/>
</dbReference>
<dbReference type="SUPFAM" id="SSF51445">
    <property type="entry name" value="(Trans)glycosidases"/>
    <property type="match status" value="1"/>
</dbReference>